<keyword evidence="5" id="KW-1185">Reference proteome</keyword>
<feature type="compositionally biased region" description="Polar residues" evidence="1">
    <location>
        <begin position="118"/>
        <end position="127"/>
    </location>
</feature>
<keyword evidence="2" id="KW-1133">Transmembrane helix</keyword>
<gene>
    <name evidence="4" type="ORF">PVL29_014062</name>
</gene>
<accession>A0AA39DLP6</accession>
<feature type="compositionally biased region" description="Basic residues" evidence="1">
    <location>
        <begin position="176"/>
        <end position="188"/>
    </location>
</feature>
<feature type="region of interest" description="Disordered" evidence="1">
    <location>
        <begin position="142"/>
        <end position="220"/>
    </location>
</feature>
<dbReference type="InterPro" id="IPR008480">
    <property type="entry name" value="DUF761_pln"/>
</dbReference>
<reference evidence="4 5" key="1">
    <citation type="journal article" date="2023" name="BMC Biotechnol.">
        <title>Vitis rotundifolia cv Carlos genome sequencing.</title>
        <authorList>
            <person name="Huff M."/>
            <person name="Hulse-Kemp A."/>
            <person name="Scheffler B."/>
            <person name="Youngblood R."/>
            <person name="Simpson S."/>
            <person name="Babiker E."/>
            <person name="Staton M."/>
        </authorList>
    </citation>
    <scope>NUCLEOTIDE SEQUENCE [LARGE SCALE GENOMIC DNA]</scope>
    <source>
        <tissue evidence="4">Leaf</tissue>
    </source>
</reference>
<dbReference type="Proteomes" id="UP001168098">
    <property type="component" value="Unassembled WGS sequence"/>
</dbReference>
<sequence length="260" mass="29635">MWALMTSWCTPTTLFVVLNVMIGTIAVTSRFSGQRNDQTPQLRRAPSLLERVKSFDFSAYRYEQQPYSEPEVHTQLVRTPSLLERVRSLNFSLYGANQPHQSAEVGAQAEIHEDDQSVETQQPQLARTPSLLERMKSIKLSLHRSDPFPSEPTCGTLDRNTSLGQDMKTESEKKPAPAKRSQKLKKSVSQKPASGRVEDVDTTELRRPQTMREIKSKLSETMSFGDDEEVDAKADDFINRFKQQLKLQRLDSLLRYSRGS</sequence>
<dbReference type="PANTHER" id="PTHR33098:SF57">
    <property type="entry name" value="DUF4408 DOMAIN PROTEIN"/>
    <property type="match status" value="1"/>
</dbReference>
<dbReference type="AlphaFoldDB" id="A0AA39DLP6"/>
<dbReference type="PANTHER" id="PTHR33098">
    <property type="entry name" value="COTTON FIBER (DUF761)"/>
    <property type="match status" value="1"/>
</dbReference>
<feature type="transmembrane region" description="Helical" evidence="2">
    <location>
        <begin position="12"/>
        <end position="33"/>
    </location>
</feature>
<dbReference type="Pfam" id="PF05553">
    <property type="entry name" value="DUF761"/>
    <property type="match status" value="1"/>
</dbReference>
<evidence type="ECO:0000256" key="1">
    <source>
        <dbReference type="SAM" id="MobiDB-lite"/>
    </source>
</evidence>
<evidence type="ECO:0000313" key="4">
    <source>
        <dbReference type="EMBL" id="KAJ9688135.1"/>
    </source>
</evidence>
<evidence type="ECO:0000313" key="5">
    <source>
        <dbReference type="Proteomes" id="UP001168098"/>
    </source>
</evidence>
<feature type="region of interest" description="Disordered" evidence="1">
    <location>
        <begin position="100"/>
        <end position="130"/>
    </location>
</feature>
<organism evidence="4 5">
    <name type="scientific">Vitis rotundifolia</name>
    <name type="common">Muscadine grape</name>
    <dbReference type="NCBI Taxonomy" id="103349"/>
    <lineage>
        <taxon>Eukaryota</taxon>
        <taxon>Viridiplantae</taxon>
        <taxon>Streptophyta</taxon>
        <taxon>Embryophyta</taxon>
        <taxon>Tracheophyta</taxon>
        <taxon>Spermatophyta</taxon>
        <taxon>Magnoliopsida</taxon>
        <taxon>eudicotyledons</taxon>
        <taxon>Gunneridae</taxon>
        <taxon>Pentapetalae</taxon>
        <taxon>rosids</taxon>
        <taxon>Vitales</taxon>
        <taxon>Vitaceae</taxon>
        <taxon>Viteae</taxon>
        <taxon>Vitis</taxon>
    </lineage>
</organism>
<feature type="domain" description="DUF4408" evidence="3">
    <location>
        <begin position="1"/>
        <end position="31"/>
    </location>
</feature>
<evidence type="ECO:0000259" key="3">
    <source>
        <dbReference type="Pfam" id="PF14364"/>
    </source>
</evidence>
<dbReference type="EMBL" id="JARBHA010000011">
    <property type="protein sequence ID" value="KAJ9688135.1"/>
    <property type="molecule type" value="Genomic_DNA"/>
</dbReference>
<proteinExistence type="predicted"/>
<keyword evidence="2" id="KW-0812">Transmembrane</keyword>
<evidence type="ECO:0000256" key="2">
    <source>
        <dbReference type="SAM" id="Phobius"/>
    </source>
</evidence>
<feature type="compositionally biased region" description="Basic and acidic residues" evidence="1">
    <location>
        <begin position="196"/>
        <end position="218"/>
    </location>
</feature>
<dbReference type="InterPro" id="IPR025520">
    <property type="entry name" value="DUF4408"/>
</dbReference>
<comment type="caution">
    <text evidence="4">The sequence shown here is derived from an EMBL/GenBank/DDBJ whole genome shotgun (WGS) entry which is preliminary data.</text>
</comment>
<keyword evidence="2" id="KW-0472">Membrane</keyword>
<dbReference type="Pfam" id="PF14364">
    <property type="entry name" value="DUF4408"/>
    <property type="match status" value="1"/>
</dbReference>
<protein>
    <recommendedName>
        <fullName evidence="3">DUF4408 domain-containing protein</fullName>
    </recommendedName>
</protein>
<name>A0AA39DLP6_VITRO</name>